<name>A0ABR8V6R3_9CELL</name>
<sequence>MSTIDKGPSNHEDDLGRALHDLVDDASLPGLDAHLDVVRGRTRRRRAAKKVALGATTLCVAGALGVAALSIPQDVRPEPIAPAESPSPTATPSPTPEPPPTFPAAITASALACQQPAPTPTGDDLPARLSIDIPDLAAQTPGSATAPVLMTFDDKVRLRYDDSATGAYVVVQDGVVVSSSLPAAETTGEATPTPGSSAGWEMEVTTVPTCGGASGHLSRLPAGSYEVFALHRFPLTGYSAQRPDGTWGDEATGTLFDGWLVSEPVPLTITPEPPLIPGAFASPTFTFPVAPDGPHIDSCSAPAPTPSAPDALGLLTIDEPRVSTQSGATVTVRLAQSAVPHAKVYADDIGGVILWQLTKDGQIVATGNSADAQPGEEPLGERTLRHTFDVVPLSCASSEGENLPPGEYQLYVTKPYRVLAYSLQLQDGTWGPVMTSRHTSPPWFYDWGLTTEPIPFTIT</sequence>
<keyword evidence="2" id="KW-1133">Transmembrane helix</keyword>
<dbReference type="InterPro" id="IPR020610">
    <property type="entry name" value="Thiolase_AS"/>
</dbReference>
<reference evidence="3 4" key="1">
    <citation type="submission" date="2020-08" db="EMBL/GenBank/DDBJ databases">
        <title>A Genomic Blueprint of the Chicken Gut Microbiome.</title>
        <authorList>
            <person name="Gilroy R."/>
            <person name="Ravi A."/>
            <person name="Getino M."/>
            <person name="Pursley I."/>
            <person name="Horton D.L."/>
            <person name="Alikhan N.-F."/>
            <person name="Baker D."/>
            <person name="Gharbi K."/>
            <person name="Hall N."/>
            <person name="Watson M."/>
            <person name="Adriaenssens E.M."/>
            <person name="Foster-Nyarko E."/>
            <person name="Jarju S."/>
            <person name="Secka A."/>
            <person name="Antonio M."/>
            <person name="Oren A."/>
            <person name="Chaudhuri R."/>
            <person name="La Ragione R.M."/>
            <person name="Hildebrand F."/>
            <person name="Pallen M.J."/>
        </authorList>
    </citation>
    <scope>NUCLEOTIDE SEQUENCE [LARGE SCALE GENOMIC DNA]</scope>
    <source>
        <strain evidence="3 4">Sa2CUA8</strain>
    </source>
</reference>
<keyword evidence="4" id="KW-1185">Reference proteome</keyword>
<feature type="compositionally biased region" description="Pro residues" evidence="1">
    <location>
        <begin position="89"/>
        <end position="102"/>
    </location>
</feature>
<organism evidence="3 4">
    <name type="scientific">Oerskovia gallyi</name>
    <dbReference type="NCBI Taxonomy" id="2762226"/>
    <lineage>
        <taxon>Bacteria</taxon>
        <taxon>Bacillati</taxon>
        <taxon>Actinomycetota</taxon>
        <taxon>Actinomycetes</taxon>
        <taxon>Micrococcales</taxon>
        <taxon>Cellulomonadaceae</taxon>
        <taxon>Oerskovia</taxon>
    </lineage>
</organism>
<dbReference type="EMBL" id="JACSQE010000017">
    <property type="protein sequence ID" value="MBD8000468.1"/>
    <property type="molecule type" value="Genomic_DNA"/>
</dbReference>
<comment type="caution">
    <text evidence="3">The sequence shown here is derived from an EMBL/GenBank/DDBJ whole genome shotgun (WGS) entry which is preliminary data.</text>
</comment>
<proteinExistence type="predicted"/>
<keyword evidence="2" id="KW-0812">Transmembrane</keyword>
<evidence type="ECO:0000256" key="2">
    <source>
        <dbReference type="SAM" id="Phobius"/>
    </source>
</evidence>
<dbReference type="PROSITE" id="PS00099">
    <property type="entry name" value="THIOLASE_3"/>
    <property type="match status" value="1"/>
</dbReference>
<gene>
    <name evidence="3" type="ORF">H9640_18130</name>
</gene>
<dbReference type="Proteomes" id="UP000633601">
    <property type="component" value="Unassembled WGS sequence"/>
</dbReference>
<accession>A0ABR8V6R3</accession>
<keyword evidence="2" id="KW-0472">Membrane</keyword>
<protein>
    <submittedName>
        <fullName evidence="3">Uncharacterized protein</fullName>
    </submittedName>
</protein>
<evidence type="ECO:0000256" key="1">
    <source>
        <dbReference type="SAM" id="MobiDB-lite"/>
    </source>
</evidence>
<evidence type="ECO:0000313" key="4">
    <source>
        <dbReference type="Proteomes" id="UP000633601"/>
    </source>
</evidence>
<feature type="region of interest" description="Disordered" evidence="1">
    <location>
        <begin position="77"/>
        <end position="103"/>
    </location>
</feature>
<feature type="transmembrane region" description="Helical" evidence="2">
    <location>
        <begin position="51"/>
        <end position="71"/>
    </location>
</feature>
<dbReference type="RefSeq" id="WP_191792164.1">
    <property type="nucleotide sequence ID" value="NZ_JACSQE010000017.1"/>
</dbReference>
<evidence type="ECO:0000313" key="3">
    <source>
        <dbReference type="EMBL" id="MBD8000468.1"/>
    </source>
</evidence>